<evidence type="ECO:0000313" key="5">
    <source>
        <dbReference type="EMBL" id="KAK7873568.1"/>
    </source>
</evidence>
<keyword evidence="6" id="KW-1185">Reference proteome</keyword>
<dbReference type="Proteomes" id="UP001378592">
    <property type="component" value="Unassembled WGS sequence"/>
</dbReference>
<dbReference type="AlphaFoldDB" id="A0AAN9Z9N3"/>
<evidence type="ECO:0000313" key="6">
    <source>
        <dbReference type="Proteomes" id="UP001378592"/>
    </source>
</evidence>
<proteinExistence type="inferred from homology"/>
<dbReference type="PANTHER" id="PTHR11778">
    <property type="entry name" value="SERYL-TRNA SYNTHETASE"/>
    <property type="match status" value="1"/>
</dbReference>
<dbReference type="PIRSF" id="PIRSF001529">
    <property type="entry name" value="Ser-tRNA-synth_IIa"/>
    <property type="match status" value="1"/>
</dbReference>
<dbReference type="Pfam" id="PF00587">
    <property type="entry name" value="tRNA-synt_2b"/>
    <property type="match status" value="1"/>
</dbReference>
<name>A0AAN9Z9N3_9ORTH</name>
<keyword evidence="3" id="KW-0175">Coiled coil</keyword>
<dbReference type="InterPro" id="IPR045864">
    <property type="entry name" value="aa-tRNA-synth_II/BPL/LPL"/>
</dbReference>
<organism evidence="5 6">
    <name type="scientific">Gryllus longicercus</name>
    <dbReference type="NCBI Taxonomy" id="2509291"/>
    <lineage>
        <taxon>Eukaryota</taxon>
        <taxon>Metazoa</taxon>
        <taxon>Ecdysozoa</taxon>
        <taxon>Arthropoda</taxon>
        <taxon>Hexapoda</taxon>
        <taxon>Insecta</taxon>
        <taxon>Pterygota</taxon>
        <taxon>Neoptera</taxon>
        <taxon>Polyneoptera</taxon>
        <taxon>Orthoptera</taxon>
        <taxon>Ensifera</taxon>
        <taxon>Gryllidea</taxon>
        <taxon>Grylloidea</taxon>
        <taxon>Gryllidae</taxon>
        <taxon>Gryllinae</taxon>
        <taxon>Gryllus</taxon>
    </lineage>
</organism>
<dbReference type="GO" id="GO:0004828">
    <property type="term" value="F:serine-tRNA ligase activity"/>
    <property type="evidence" value="ECO:0007669"/>
    <property type="project" value="InterPro"/>
</dbReference>
<dbReference type="SUPFAM" id="SSF46589">
    <property type="entry name" value="tRNA-binding arm"/>
    <property type="match status" value="1"/>
</dbReference>
<accession>A0AAN9Z9N3</accession>
<dbReference type="InterPro" id="IPR010978">
    <property type="entry name" value="tRNA-bd_arm"/>
</dbReference>
<feature type="domain" description="Aminoacyl-tRNA synthetase class II (G/ P/ S/T)" evidence="4">
    <location>
        <begin position="260"/>
        <end position="429"/>
    </location>
</feature>
<evidence type="ECO:0000256" key="1">
    <source>
        <dbReference type="ARBA" id="ARBA00010728"/>
    </source>
</evidence>
<evidence type="ECO:0000259" key="4">
    <source>
        <dbReference type="Pfam" id="PF00587"/>
    </source>
</evidence>
<dbReference type="GO" id="GO:0006434">
    <property type="term" value="P:seryl-tRNA aminoacylation"/>
    <property type="evidence" value="ECO:0007669"/>
    <property type="project" value="InterPro"/>
</dbReference>
<dbReference type="InterPro" id="IPR002314">
    <property type="entry name" value="aa-tRNA-synt_IIb"/>
</dbReference>
<dbReference type="EMBL" id="JAZDUA010000012">
    <property type="protein sequence ID" value="KAK7873568.1"/>
    <property type="molecule type" value="Genomic_DNA"/>
</dbReference>
<sequence>MLKYRIFIPRFIVYRHYATSLLFVPGAKKSQQVSIVSPHLDFDDRFHNISELERNVKARRLSINVKKCHEMWQILCHVNNSKSTIEKKRAEIPAKIKELQECGKVQEAEKYIHQAKLLREELKSLSKTIWELEEISIPKALNLPNDLHPDTPLESEICLYKNDEPLTKCSESHVEIAEKFDLIDWRNNNCFFFLNNAALYETLVLSVVSELLKRDKYIEVSNSDFVRSIVLEGCGMSFDNPSISFLLQDDGEKNLNRLHLVGSASLPSFCCLHSKHYVSENVLPLRYVTVGRQYKPTEETEVNGLFSTWQETVVGVFVATPSISTMMDEFNCLVKLITKFYQQFKYPLKIVYVPAHKLQIHENLRVSIQMYSPNSQAFIEVGNISISGSFLSKRLLMCYQKSDNENKFLNIVSGTLLSAPKFIGCAMENDYCRNEELLVLERINNGISVAT</sequence>
<dbReference type="InterPro" id="IPR002317">
    <property type="entry name" value="Ser-tRNA-ligase_type_1"/>
</dbReference>
<dbReference type="InterPro" id="IPR042103">
    <property type="entry name" value="SerRS_1_N_sf"/>
</dbReference>
<dbReference type="SUPFAM" id="SSF55681">
    <property type="entry name" value="Class II aaRS and biotin synthetases"/>
    <property type="match status" value="1"/>
</dbReference>
<evidence type="ECO:0000256" key="3">
    <source>
        <dbReference type="SAM" id="Coils"/>
    </source>
</evidence>
<dbReference type="Gene3D" id="1.10.287.40">
    <property type="entry name" value="Serine-tRNA synthetase, tRNA binding domain"/>
    <property type="match status" value="1"/>
</dbReference>
<feature type="coiled-coil region" evidence="3">
    <location>
        <begin position="105"/>
        <end position="135"/>
    </location>
</feature>
<reference evidence="5 6" key="1">
    <citation type="submission" date="2024-03" db="EMBL/GenBank/DDBJ databases">
        <title>The genome assembly and annotation of the cricket Gryllus longicercus Weissman &amp; Gray.</title>
        <authorList>
            <person name="Szrajer S."/>
            <person name="Gray D."/>
            <person name="Ylla G."/>
        </authorList>
    </citation>
    <scope>NUCLEOTIDE SEQUENCE [LARGE SCALE GENOMIC DNA]</scope>
    <source>
        <strain evidence="5">DAG 2021-001</strain>
        <tissue evidence="5">Whole body minus gut</tissue>
    </source>
</reference>
<evidence type="ECO:0000256" key="2">
    <source>
        <dbReference type="PIRSR" id="PIRSR001529-1"/>
    </source>
</evidence>
<comment type="caution">
    <text evidence="5">The sequence shown here is derived from an EMBL/GenBank/DDBJ whole genome shotgun (WGS) entry which is preliminary data.</text>
</comment>
<feature type="site" description="Important for serine binding" evidence="2">
    <location>
        <position position="415"/>
    </location>
</feature>
<protein>
    <recommendedName>
        <fullName evidence="4">Aminoacyl-tRNA synthetase class II (G/ P/ S/T) domain-containing protein</fullName>
    </recommendedName>
</protein>
<gene>
    <name evidence="5" type="ORF">R5R35_008806</name>
</gene>
<dbReference type="GO" id="GO:0005524">
    <property type="term" value="F:ATP binding"/>
    <property type="evidence" value="ECO:0007669"/>
    <property type="project" value="InterPro"/>
</dbReference>
<dbReference type="Gene3D" id="3.30.930.10">
    <property type="entry name" value="Bira Bifunctional Protein, Domain 2"/>
    <property type="match status" value="1"/>
</dbReference>
<comment type="similarity">
    <text evidence="1">Belongs to the class-II aminoacyl-tRNA synthetase family. Type-1 seryl-tRNA synthetase subfamily.</text>
</comment>